<accession>A0AAV6Z9H1</accession>
<dbReference type="InterPro" id="IPR029206">
    <property type="entry name" value="DUF4532"/>
</dbReference>
<dbReference type="PANTHER" id="PTHR35156">
    <property type="entry name" value="TESTIS-EXPRESSED PROTEIN 52"/>
    <property type="match status" value="1"/>
</dbReference>
<dbReference type="PANTHER" id="PTHR35156:SF1">
    <property type="entry name" value="TESTIS-EXPRESSED PROTEIN 52"/>
    <property type="match status" value="1"/>
</dbReference>
<keyword evidence="3" id="KW-1185">Reference proteome</keyword>
<dbReference type="AlphaFoldDB" id="A0AAV6Z9H1"/>
<reference evidence="2" key="1">
    <citation type="thesis" date="2020" institute="ProQuest LLC" country="789 East Eisenhower Parkway, Ann Arbor, MI, USA">
        <title>Comparative Genomics and Chromosome Evolution.</title>
        <authorList>
            <person name="Mudd A.B."/>
        </authorList>
    </citation>
    <scope>NUCLEOTIDE SEQUENCE</scope>
    <source>
        <strain evidence="2">237g6f4</strain>
        <tissue evidence="2">Blood</tissue>
    </source>
</reference>
<evidence type="ECO:0000256" key="1">
    <source>
        <dbReference type="SAM" id="MobiDB-lite"/>
    </source>
</evidence>
<evidence type="ECO:0000313" key="2">
    <source>
        <dbReference type="EMBL" id="KAG8544019.1"/>
    </source>
</evidence>
<protein>
    <submittedName>
        <fullName evidence="2">Uncharacterized protein</fullName>
    </submittedName>
</protein>
<name>A0AAV6Z9H1_ENGPU</name>
<dbReference type="EMBL" id="WNYA01002622">
    <property type="protein sequence ID" value="KAG8544019.1"/>
    <property type="molecule type" value="Genomic_DNA"/>
</dbReference>
<gene>
    <name evidence="2" type="ORF">GDO81_023225</name>
</gene>
<evidence type="ECO:0000313" key="3">
    <source>
        <dbReference type="Proteomes" id="UP000824782"/>
    </source>
</evidence>
<dbReference type="Proteomes" id="UP000824782">
    <property type="component" value="Unassembled WGS sequence"/>
</dbReference>
<sequence>MLWCPHPAPILSDPPVHTSGFTPRSTHRIALQRPPYTDAKLELMRKLRSPLRAQQPPPHTLGYLTWLEVSRLPPLLPLRQDRPHDSAVWRQITAAPDSPGPRETIPPPSRMEENTWDKFICCSGIRRSEKNLRTLRIRSQGRAPPTDTHGNILPPEGFRR</sequence>
<feature type="region of interest" description="Disordered" evidence="1">
    <location>
        <begin position="138"/>
        <end position="160"/>
    </location>
</feature>
<comment type="caution">
    <text evidence="2">The sequence shown here is derived from an EMBL/GenBank/DDBJ whole genome shotgun (WGS) entry which is preliminary data.</text>
</comment>
<organism evidence="2 3">
    <name type="scientific">Engystomops pustulosus</name>
    <name type="common">Tungara frog</name>
    <name type="synonym">Physalaemus pustulosus</name>
    <dbReference type="NCBI Taxonomy" id="76066"/>
    <lineage>
        <taxon>Eukaryota</taxon>
        <taxon>Metazoa</taxon>
        <taxon>Chordata</taxon>
        <taxon>Craniata</taxon>
        <taxon>Vertebrata</taxon>
        <taxon>Euteleostomi</taxon>
        <taxon>Amphibia</taxon>
        <taxon>Batrachia</taxon>
        <taxon>Anura</taxon>
        <taxon>Neobatrachia</taxon>
        <taxon>Hyloidea</taxon>
        <taxon>Leptodactylidae</taxon>
        <taxon>Leiuperinae</taxon>
        <taxon>Engystomops</taxon>
    </lineage>
</organism>
<proteinExistence type="predicted"/>
<dbReference type="Pfam" id="PF15046">
    <property type="entry name" value="DUF4532"/>
    <property type="match status" value="1"/>
</dbReference>